<dbReference type="Gene3D" id="3.40.50.300">
    <property type="entry name" value="P-loop containing nucleotide triphosphate hydrolases"/>
    <property type="match status" value="2"/>
</dbReference>
<evidence type="ECO:0000256" key="2">
    <source>
        <dbReference type="ARBA" id="ARBA00022490"/>
    </source>
</evidence>
<reference evidence="6" key="1">
    <citation type="submission" date="2020-05" db="UniProtKB">
        <authorList>
            <consortium name="EnsemblMetazoa"/>
        </authorList>
    </citation>
    <scope>IDENTIFICATION</scope>
    <source>
        <strain evidence="6">FUMOZ</strain>
    </source>
</reference>
<dbReference type="PANTHER" id="PTHR45418">
    <property type="entry name" value="CANCER/TESTIS ANTIGEN 55"/>
    <property type="match status" value="1"/>
</dbReference>
<feature type="domain" description="DNA2/NAM7 helicase-like C-terminal" evidence="5">
    <location>
        <begin position="585"/>
        <end position="793"/>
    </location>
</feature>
<dbReference type="InterPro" id="IPR026122">
    <property type="entry name" value="MOV-10/SDE3_DEXXQ/H-box"/>
</dbReference>
<accession>A0A4Y0BPV1</accession>
<evidence type="ECO:0000256" key="1">
    <source>
        <dbReference type="ARBA" id="ARBA00004496"/>
    </source>
</evidence>
<dbReference type="GO" id="GO:0005737">
    <property type="term" value="C:cytoplasm"/>
    <property type="evidence" value="ECO:0007669"/>
    <property type="project" value="UniProtKB-SubCell"/>
</dbReference>
<feature type="domain" description="DNA2/NAM7 helicase helicase" evidence="4">
    <location>
        <begin position="385"/>
        <end position="454"/>
    </location>
</feature>
<dbReference type="InterPro" id="IPR047187">
    <property type="entry name" value="SF1_C_Upf1"/>
</dbReference>
<dbReference type="InterPro" id="IPR041677">
    <property type="entry name" value="DNA2/NAM7_AAA_11"/>
</dbReference>
<sequence>MIKKTPEVSDNNRILSDIMAGESATNKGKRKTRKQNIQWMNRRTRCLLQWVESSLNISGRNNKPLSVPKPVFQLTVEFSIVDSTLVLNLQNMCSQVLILRSIFLYYETHQRVSLFDGVIRMVSGYEFTMEKVIHQKEDRSYHLVLLCHVLGTHYRLRETVLLHLLSPRKPRGLPMQLTKLPWFGVPEYVQEVYLNGFLTNQHYSRNASLWLERFTKYRAEQLSSLNYVEYLRMLNQIDEFDSHLQMLRYTIEKANLEETLPKEYLLTIDQFKVPPVLLDVGSHVLITYTSSGSQITRGTVIDRSSCLIIRTEIPLRKLCSLKLTFPLNRTQFDMEYMALNYMGHLDLNRIVFPAPEPIKPKKIKNAFKEEQITKFEWFQECIGKNSQQMQAIKNIINRTAYPAPYILFGPPGTGKTYTIVEAVLQIWKLRPKSRILVTATSNFACNELTKRLLKYVKDTDIFRFFSYTSERDIQGMDLKVIGVSNMHYGKYETPAREDFTQTRILVCTVIMCGRLWQLNVNRNMYDYIFIDECGSCKELSALVPIACVGADSANDKLSASIVLAGDPKQLGPVTRMPYLRNTAHDVSLLERLMELPLYRKDLNNNEYNTGMVTKLLDNYRSHRALFKFSNEQFYEAELRAKGAPAITNWAVNWQYLPNPTFPMMFHSVTGFMQQDAITLSYWNVQEANKVYEYVQLLLKEEINGRIVQQDDIGIVTPYSKQVQVQFIKNGLSMLGLDDIEVGSAEQYQGREKSVIIISTVRSNRTTVGFLADARRLNVVLTRAQALTIIIGNPKNLMTDRMWYSFLQLLDANRAIVGKTVNLDKYVPLKHEVRKMEGNYELTTFA</sequence>
<dbReference type="Pfam" id="PF13087">
    <property type="entry name" value="AAA_12"/>
    <property type="match status" value="1"/>
</dbReference>
<dbReference type="VEuPathDB" id="VectorBase:AFUN021987"/>
<name>A0A4Y0BPV1_ANOFN</name>
<dbReference type="CDD" id="cd18038">
    <property type="entry name" value="DEXXQc_Helz-like"/>
    <property type="match status" value="1"/>
</dbReference>
<comment type="subcellular location">
    <subcellularLocation>
        <location evidence="1">Cytoplasm</location>
    </subcellularLocation>
</comment>
<dbReference type="EnsemblMetazoa" id="AFUN021987-RA">
    <property type="protein sequence ID" value="AFUN021987-PA"/>
    <property type="gene ID" value="AFUN021987"/>
</dbReference>
<evidence type="ECO:0000313" key="6">
    <source>
        <dbReference type="EnsemblMetazoa" id="AFUN021987-PA"/>
    </source>
</evidence>
<evidence type="ECO:0000259" key="5">
    <source>
        <dbReference type="Pfam" id="PF13087"/>
    </source>
</evidence>
<evidence type="ECO:0000256" key="3">
    <source>
        <dbReference type="ARBA" id="ARBA00023158"/>
    </source>
</evidence>
<dbReference type="InterPro" id="IPR027417">
    <property type="entry name" value="P-loop_NTPase"/>
</dbReference>
<dbReference type="GO" id="GO:0031047">
    <property type="term" value="P:regulatory ncRNA-mediated gene silencing"/>
    <property type="evidence" value="ECO:0007669"/>
    <property type="project" value="UniProtKB-KW"/>
</dbReference>
<proteinExistence type="predicted"/>
<evidence type="ECO:0000259" key="4">
    <source>
        <dbReference type="Pfam" id="PF13086"/>
    </source>
</evidence>
<dbReference type="SUPFAM" id="SSF52540">
    <property type="entry name" value="P-loop containing nucleoside triphosphate hydrolases"/>
    <property type="match status" value="1"/>
</dbReference>
<dbReference type="GO" id="GO:0003723">
    <property type="term" value="F:RNA binding"/>
    <property type="evidence" value="ECO:0007669"/>
    <property type="project" value="InterPro"/>
</dbReference>
<dbReference type="AlphaFoldDB" id="A0A4Y0BPV1"/>
<feature type="domain" description="DNA2/NAM7 helicase helicase" evidence="4">
    <location>
        <begin position="499"/>
        <end position="574"/>
    </location>
</feature>
<dbReference type="VEuPathDB" id="VectorBase:AFUN2_001039"/>
<dbReference type="Pfam" id="PF13086">
    <property type="entry name" value="AAA_11"/>
    <property type="match status" value="2"/>
</dbReference>
<protein>
    <submittedName>
        <fullName evidence="6">Uncharacterized protein</fullName>
    </submittedName>
</protein>
<dbReference type="STRING" id="62324.A0A4Y0BPV1"/>
<keyword evidence="3" id="KW-0943">RNA-mediated gene silencing</keyword>
<keyword evidence="2" id="KW-0963">Cytoplasm</keyword>
<dbReference type="CDD" id="cd18808">
    <property type="entry name" value="SF1_C_Upf1"/>
    <property type="match status" value="1"/>
</dbReference>
<dbReference type="InterPro" id="IPR041679">
    <property type="entry name" value="DNA2/NAM7-like_C"/>
</dbReference>
<organism evidence="6">
    <name type="scientific">Anopheles funestus</name>
    <name type="common">African malaria mosquito</name>
    <dbReference type="NCBI Taxonomy" id="62324"/>
    <lineage>
        <taxon>Eukaryota</taxon>
        <taxon>Metazoa</taxon>
        <taxon>Ecdysozoa</taxon>
        <taxon>Arthropoda</taxon>
        <taxon>Hexapoda</taxon>
        <taxon>Insecta</taxon>
        <taxon>Pterygota</taxon>
        <taxon>Neoptera</taxon>
        <taxon>Endopterygota</taxon>
        <taxon>Diptera</taxon>
        <taxon>Nematocera</taxon>
        <taxon>Culicoidea</taxon>
        <taxon>Culicidae</taxon>
        <taxon>Anophelinae</taxon>
        <taxon>Anopheles</taxon>
    </lineage>
</organism>
<dbReference type="GO" id="GO:0032574">
    <property type="term" value="F:5'-3' RNA helicase activity"/>
    <property type="evidence" value="ECO:0007669"/>
    <property type="project" value="InterPro"/>
</dbReference>
<dbReference type="PANTHER" id="PTHR45418:SF5">
    <property type="entry name" value="BRCA2-INTERACTING PROTEIN-LIKE-RELATED"/>
    <property type="match status" value="1"/>
</dbReference>